<evidence type="ECO:0000313" key="3">
    <source>
        <dbReference type="Proteomes" id="UP001610063"/>
    </source>
</evidence>
<feature type="domain" description="MOSC" evidence="1">
    <location>
        <begin position="28"/>
        <end position="163"/>
    </location>
</feature>
<dbReference type="Pfam" id="PF03473">
    <property type="entry name" value="MOSC"/>
    <property type="match status" value="1"/>
</dbReference>
<dbReference type="PANTHER" id="PTHR30212:SF2">
    <property type="entry name" value="PROTEIN YIIM"/>
    <property type="match status" value="1"/>
</dbReference>
<reference evidence="2 3" key="1">
    <citation type="journal article" date="2013" name="Int. J. Syst. Evol. Microbiol.">
        <title>Marinoscillum luteum sp. nov., isolated from marine sediment.</title>
        <authorList>
            <person name="Cha I.T."/>
            <person name="Park S.J."/>
            <person name="Kim S.J."/>
            <person name="Kim J.G."/>
            <person name="Jung M.Y."/>
            <person name="Shin K.S."/>
            <person name="Kwon K.K."/>
            <person name="Yang S.H."/>
            <person name="Seo Y.S."/>
            <person name="Rhee S.K."/>
        </authorList>
    </citation>
    <scope>NUCLEOTIDE SEQUENCE [LARGE SCALE GENOMIC DNA]</scope>
    <source>
        <strain evidence="2 3">KCTC 23939</strain>
    </source>
</reference>
<dbReference type="InterPro" id="IPR052353">
    <property type="entry name" value="Benzoxazolinone_Detox_Enz"/>
</dbReference>
<dbReference type="Proteomes" id="UP001610063">
    <property type="component" value="Unassembled WGS sequence"/>
</dbReference>
<dbReference type="InterPro" id="IPR005302">
    <property type="entry name" value="MoCF_Sase_C"/>
</dbReference>
<dbReference type="SUPFAM" id="SSF50800">
    <property type="entry name" value="PK beta-barrel domain-like"/>
    <property type="match status" value="1"/>
</dbReference>
<comment type="caution">
    <text evidence="2">The sequence shown here is derived from an EMBL/GenBank/DDBJ whole genome shotgun (WGS) entry which is preliminary data.</text>
</comment>
<protein>
    <submittedName>
        <fullName evidence="2">MOSC domain-containing protein</fullName>
    </submittedName>
</protein>
<dbReference type="InterPro" id="IPR011037">
    <property type="entry name" value="Pyrv_Knase-like_insert_dom_sf"/>
</dbReference>
<evidence type="ECO:0000259" key="1">
    <source>
        <dbReference type="PROSITE" id="PS51340"/>
    </source>
</evidence>
<keyword evidence="3" id="KW-1185">Reference proteome</keyword>
<dbReference type="Gene3D" id="2.40.33.20">
    <property type="entry name" value="PK beta-barrel domain-like"/>
    <property type="match status" value="1"/>
</dbReference>
<dbReference type="PANTHER" id="PTHR30212">
    <property type="entry name" value="PROTEIN YIIM"/>
    <property type="match status" value="1"/>
</dbReference>
<sequence length="208" mass="23851">MQVVSINLGERQTVRWKRKEVETGIFKYPVNHHITLGYEDVENDHVVDRKYHGGIDKACYLFSADVYPFWKSRYPQLSWDWGMFGENITVMGLDESKIHIGSIYSIGTAMVEVSEPRQPCFKLGIRFGTQKVLKEFIDAGHSGVYLRVITPGKVKVGDQMSLIEEGSDISILDIFQLFYHQHKNPELVHKALELKKLAAGARRNLQKL</sequence>
<organism evidence="2 3">
    <name type="scientific">Marinoscillum luteum</name>
    <dbReference type="NCBI Taxonomy" id="861051"/>
    <lineage>
        <taxon>Bacteria</taxon>
        <taxon>Pseudomonadati</taxon>
        <taxon>Bacteroidota</taxon>
        <taxon>Cytophagia</taxon>
        <taxon>Cytophagales</taxon>
        <taxon>Reichenbachiellaceae</taxon>
        <taxon>Marinoscillum</taxon>
    </lineage>
</organism>
<dbReference type="EMBL" id="JBIPKE010000014">
    <property type="protein sequence ID" value="MFH6983071.1"/>
    <property type="molecule type" value="Genomic_DNA"/>
</dbReference>
<dbReference type="Pfam" id="PF03475">
    <property type="entry name" value="YiiM_3-alpha"/>
    <property type="match status" value="1"/>
</dbReference>
<accession>A0ABW7N667</accession>
<dbReference type="RefSeq" id="WP_395416649.1">
    <property type="nucleotide sequence ID" value="NZ_JBIPKE010000014.1"/>
</dbReference>
<name>A0ABW7N667_9BACT</name>
<evidence type="ECO:0000313" key="2">
    <source>
        <dbReference type="EMBL" id="MFH6983071.1"/>
    </source>
</evidence>
<gene>
    <name evidence="2" type="ORF">ACHKAR_06455</name>
</gene>
<dbReference type="InterPro" id="IPR005163">
    <property type="entry name" value="Tri_helical_YiiM-like"/>
</dbReference>
<proteinExistence type="predicted"/>
<dbReference type="PROSITE" id="PS51340">
    <property type="entry name" value="MOSC"/>
    <property type="match status" value="1"/>
</dbReference>